<dbReference type="CDD" id="cd07197">
    <property type="entry name" value="nitrilase"/>
    <property type="match status" value="1"/>
</dbReference>
<dbReference type="OrthoDB" id="9803803at2"/>
<evidence type="ECO:0000259" key="3">
    <source>
        <dbReference type="PROSITE" id="PS50263"/>
    </source>
</evidence>
<evidence type="ECO:0000256" key="2">
    <source>
        <dbReference type="SAM" id="MobiDB-lite"/>
    </source>
</evidence>
<dbReference type="RefSeq" id="WP_008843683.1">
    <property type="nucleotide sequence ID" value="NZ_BAEN01000023.1"/>
</dbReference>
<name>K6XQB8_9ALTE</name>
<dbReference type="SUPFAM" id="SSF56317">
    <property type="entry name" value="Carbon-nitrogen hydrolase"/>
    <property type="match status" value="1"/>
</dbReference>
<dbReference type="EC" id="3.5.1.4" evidence="4"/>
<dbReference type="EMBL" id="BAEN01000023">
    <property type="protein sequence ID" value="GAC13866.1"/>
    <property type="molecule type" value="Genomic_DNA"/>
</dbReference>
<comment type="caution">
    <text evidence="4">The sequence shown here is derived from an EMBL/GenBank/DDBJ whole genome shotgun (WGS) entry which is preliminary data.</text>
</comment>
<dbReference type="PANTHER" id="PTHR23088">
    <property type="entry name" value="NITRILASE-RELATED"/>
    <property type="match status" value="1"/>
</dbReference>
<dbReference type="eggNOG" id="COG0388">
    <property type="taxonomic scope" value="Bacteria"/>
</dbReference>
<accession>K6XQB8</accession>
<dbReference type="Proteomes" id="UP000006334">
    <property type="component" value="Unassembled WGS sequence"/>
</dbReference>
<feature type="domain" description="CN hydrolase" evidence="3">
    <location>
        <begin position="1"/>
        <end position="229"/>
    </location>
</feature>
<evidence type="ECO:0000313" key="5">
    <source>
        <dbReference type="Proteomes" id="UP000006334"/>
    </source>
</evidence>
<dbReference type="InterPro" id="IPR001110">
    <property type="entry name" value="UPF0012_CS"/>
</dbReference>
<protein>
    <submittedName>
        <fullName evidence="4">Amidase</fullName>
        <ecNumber evidence="4">3.5.1.4</ecNumber>
    </submittedName>
</protein>
<evidence type="ECO:0000313" key="4">
    <source>
        <dbReference type="EMBL" id="GAC13866.1"/>
    </source>
</evidence>
<dbReference type="PANTHER" id="PTHR23088:SF27">
    <property type="entry name" value="DEAMINATED GLUTATHIONE AMIDASE"/>
    <property type="match status" value="1"/>
</dbReference>
<sequence>MSHFAIAGLQLASSKGNNIQQIATEIKSCKKRFPWLDMLVLGELNSFGPEKKYAEPMPGPTESFYQDLAKQLNIWLIPGSLYELADNQVFNTTPVIDPNGNVVTRYRKIFPFCPYESGVAQGQDIVVFDVPQGRIGVAICYDLWFPEVARSMVCQGAEVLIYPTMTGTIDRQIELNLARSTAASNQCYVMAINTAGEIGNGQSILVGPQGNDIYLAGELQEVVPVEIDFAQVRRDRERGLHNLGQPLKSFRDSQWQKSQSSSLNNTDFLNSLGDLEIPGQEKTD</sequence>
<reference evidence="4 5" key="1">
    <citation type="journal article" date="2017" name="Antonie Van Leeuwenhoek">
        <title>Rhizobium rhizosphaerae sp. nov., a novel species isolated from rice rhizosphere.</title>
        <authorList>
            <person name="Zhao J.J."/>
            <person name="Zhang J."/>
            <person name="Zhang R.J."/>
            <person name="Zhang C.W."/>
            <person name="Yin H.Q."/>
            <person name="Zhang X.X."/>
        </authorList>
    </citation>
    <scope>NUCLEOTIDE SEQUENCE [LARGE SCALE GENOMIC DNA]</scope>
    <source>
        <strain evidence="4 5">E3</strain>
    </source>
</reference>
<gene>
    <name evidence="4" type="primary">amiE</name>
    <name evidence="4" type="ORF">GLIP_1225</name>
</gene>
<organism evidence="4 5">
    <name type="scientific">Aliiglaciecola lipolytica E3</name>
    <dbReference type="NCBI Taxonomy" id="1127673"/>
    <lineage>
        <taxon>Bacteria</taxon>
        <taxon>Pseudomonadati</taxon>
        <taxon>Pseudomonadota</taxon>
        <taxon>Gammaproteobacteria</taxon>
        <taxon>Alteromonadales</taxon>
        <taxon>Alteromonadaceae</taxon>
        <taxon>Aliiglaciecola</taxon>
    </lineage>
</organism>
<dbReference type="GO" id="GO:0004040">
    <property type="term" value="F:amidase activity"/>
    <property type="evidence" value="ECO:0007669"/>
    <property type="project" value="UniProtKB-EC"/>
</dbReference>
<keyword evidence="5" id="KW-1185">Reference proteome</keyword>
<dbReference type="Pfam" id="PF00795">
    <property type="entry name" value="CN_hydrolase"/>
    <property type="match status" value="1"/>
</dbReference>
<dbReference type="PROSITE" id="PS01227">
    <property type="entry name" value="UPF0012"/>
    <property type="match status" value="1"/>
</dbReference>
<comment type="similarity">
    <text evidence="1">Belongs to the carbon-nitrogen hydrolase superfamily. NIT1/NIT2 family.</text>
</comment>
<dbReference type="STRING" id="1127673.GLIP_1225"/>
<keyword evidence="4" id="KW-0378">Hydrolase</keyword>
<dbReference type="InterPro" id="IPR003010">
    <property type="entry name" value="C-N_Hydrolase"/>
</dbReference>
<dbReference type="InterPro" id="IPR036526">
    <property type="entry name" value="C-N_Hydrolase_sf"/>
</dbReference>
<feature type="region of interest" description="Disordered" evidence="2">
    <location>
        <begin position="261"/>
        <end position="284"/>
    </location>
</feature>
<proteinExistence type="inferred from homology"/>
<evidence type="ECO:0000256" key="1">
    <source>
        <dbReference type="ARBA" id="ARBA00010613"/>
    </source>
</evidence>
<dbReference type="PROSITE" id="PS50263">
    <property type="entry name" value="CN_HYDROLASE"/>
    <property type="match status" value="1"/>
</dbReference>
<dbReference type="Gene3D" id="3.60.110.10">
    <property type="entry name" value="Carbon-nitrogen hydrolase"/>
    <property type="match status" value="1"/>
</dbReference>
<dbReference type="AlphaFoldDB" id="K6XQB8"/>